<proteinExistence type="predicted"/>
<dbReference type="RefSeq" id="WP_244747512.1">
    <property type="nucleotide sequence ID" value="NZ_CP095071.1"/>
</dbReference>
<dbReference type="InterPro" id="IPR036209">
    <property type="entry name" value="YwmB-like_sf"/>
</dbReference>
<dbReference type="Pfam" id="PF08680">
    <property type="entry name" value="DUF1779"/>
    <property type="match status" value="1"/>
</dbReference>
<keyword evidence="1" id="KW-0732">Signal</keyword>
<reference evidence="2 3" key="1">
    <citation type="submission" date="2022-04" db="EMBL/GenBank/DDBJ databases">
        <title>Gracilibacillus sp. isolated from saltern.</title>
        <authorList>
            <person name="Won M."/>
            <person name="Lee C.-M."/>
            <person name="Woen H.-Y."/>
            <person name="Kwon S.-W."/>
        </authorList>
    </citation>
    <scope>NUCLEOTIDE SEQUENCE [LARGE SCALE GENOMIC DNA]</scope>
    <source>
        <strain evidence="2 3">SSPM10-3</strain>
    </source>
</reference>
<name>A0ABY4GRS3_9BACI</name>
<dbReference type="Gene3D" id="3.30.360.40">
    <property type="entry name" value="YwmB-like"/>
    <property type="match status" value="1"/>
</dbReference>
<evidence type="ECO:0000313" key="3">
    <source>
        <dbReference type="Proteomes" id="UP000831537"/>
    </source>
</evidence>
<dbReference type="SUPFAM" id="SSF143842">
    <property type="entry name" value="YwmB-like"/>
    <property type="match status" value="1"/>
</dbReference>
<dbReference type="Proteomes" id="UP000831537">
    <property type="component" value="Chromosome"/>
</dbReference>
<evidence type="ECO:0000256" key="1">
    <source>
        <dbReference type="SAM" id="SignalP"/>
    </source>
</evidence>
<sequence>MKYLLFSITAMMMIFFVQQLDAKTMDDNTKEMNDMVAMIEEQGLNLANLETTIRERRIIPEISRFIDNLKGYQLTMVDDDTYKLDANRRNNNGMNESLLIVRTYEKKNEYQVLYTISATEMTPEVLEKFQQKIKGVTKVIFTDKAQYFSCAQAWKNGIIDIVSFINFVKSELKMSIIDEVKEPDFTTWTGYTANWNQKIQQYDQEFNIQIAVREGIGDRTTVTIGTPILINEY</sequence>
<dbReference type="EMBL" id="CP095071">
    <property type="protein sequence ID" value="UOQ87070.1"/>
    <property type="molecule type" value="Genomic_DNA"/>
</dbReference>
<keyword evidence="3" id="KW-1185">Reference proteome</keyword>
<organism evidence="2 3">
    <name type="scientific">Gracilibacillus salinarum</name>
    <dbReference type="NCBI Taxonomy" id="2932255"/>
    <lineage>
        <taxon>Bacteria</taxon>
        <taxon>Bacillati</taxon>
        <taxon>Bacillota</taxon>
        <taxon>Bacilli</taxon>
        <taxon>Bacillales</taxon>
        <taxon>Bacillaceae</taxon>
        <taxon>Gracilibacillus</taxon>
    </lineage>
</organism>
<protein>
    <submittedName>
        <fullName evidence="2">YwmB family TATA-box binding protein</fullName>
    </submittedName>
</protein>
<dbReference type="Gene3D" id="3.30.2030.10">
    <property type="entry name" value="YwmB-like"/>
    <property type="match status" value="1"/>
</dbReference>
<feature type="chain" id="PRO_5046564738" evidence="1">
    <location>
        <begin position="23"/>
        <end position="233"/>
    </location>
</feature>
<dbReference type="InterPro" id="IPR014794">
    <property type="entry name" value="DUF1779"/>
</dbReference>
<evidence type="ECO:0000313" key="2">
    <source>
        <dbReference type="EMBL" id="UOQ87070.1"/>
    </source>
</evidence>
<feature type="signal peptide" evidence="1">
    <location>
        <begin position="1"/>
        <end position="22"/>
    </location>
</feature>
<gene>
    <name evidence="2" type="ORF">MUN87_09385</name>
</gene>
<accession>A0ABY4GRS3</accession>